<evidence type="ECO:0000313" key="3">
    <source>
        <dbReference type="EMBL" id="KAF2104881.1"/>
    </source>
</evidence>
<dbReference type="PROSITE" id="PS50048">
    <property type="entry name" value="ZN2_CY6_FUNGAL_2"/>
    <property type="match status" value="1"/>
</dbReference>
<dbReference type="OrthoDB" id="5362630at2759"/>
<dbReference type="PANTHER" id="PTHR35392">
    <property type="entry name" value="ZN(II)2CYS6 TRANSCRIPTION FACTOR (EUROFUNG)-RELATED-RELATED"/>
    <property type="match status" value="1"/>
</dbReference>
<dbReference type="InterPro" id="IPR052973">
    <property type="entry name" value="Fungal_sec-metab_reg_TF"/>
</dbReference>
<dbReference type="CDD" id="cd00067">
    <property type="entry name" value="GAL4"/>
    <property type="match status" value="1"/>
</dbReference>
<dbReference type="GO" id="GO:0008270">
    <property type="term" value="F:zinc ion binding"/>
    <property type="evidence" value="ECO:0007669"/>
    <property type="project" value="InterPro"/>
</dbReference>
<evidence type="ECO:0000256" key="1">
    <source>
        <dbReference type="ARBA" id="ARBA00023242"/>
    </source>
</evidence>
<name>A0A9P4IV60_9PEZI</name>
<dbReference type="PANTHER" id="PTHR35392:SF3">
    <property type="entry name" value="ZN(2)-C6 FUNGAL-TYPE DOMAIN-CONTAINING PROTEIN"/>
    <property type="match status" value="1"/>
</dbReference>
<evidence type="ECO:0000259" key="2">
    <source>
        <dbReference type="PROSITE" id="PS50048"/>
    </source>
</evidence>
<comment type="caution">
    <text evidence="3">The sequence shown here is derived from an EMBL/GenBank/DDBJ whole genome shotgun (WGS) entry which is preliminary data.</text>
</comment>
<gene>
    <name evidence="3" type="ORF">NA57DRAFT_51675</name>
</gene>
<organism evidence="3 4">
    <name type="scientific">Rhizodiscina lignyota</name>
    <dbReference type="NCBI Taxonomy" id="1504668"/>
    <lineage>
        <taxon>Eukaryota</taxon>
        <taxon>Fungi</taxon>
        <taxon>Dikarya</taxon>
        <taxon>Ascomycota</taxon>
        <taxon>Pezizomycotina</taxon>
        <taxon>Dothideomycetes</taxon>
        <taxon>Pleosporomycetidae</taxon>
        <taxon>Aulographales</taxon>
        <taxon>Rhizodiscinaceae</taxon>
        <taxon>Rhizodiscina</taxon>
    </lineage>
</organism>
<evidence type="ECO:0000313" key="4">
    <source>
        <dbReference type="Proteomes" id="UP000799772"/>
    </source>
</evidence>
<dbReference type="GO" id="GO:0000981">
    <property type="term" value="F:DNA-binding transcription factor activity, RNA polymerase II-specific"/>
    <property type="evidence" value="ECO:0007669"/>
    <property type="project" value="InterPro"/>
</dbReference>
<dbReference type="InterPro" id="IPR001138">
    <property type="entry name" value="Zn2Cys6_DnaBD"/>
</dbReference>
<sequence length="610" mass="69140">MDPNNLYSNVPESFPFGNGNFDFQFGNVEPWPVGTTGGPLDGIEASSIDEVRIFQPNLYSDSFSFSFNSPVLQHLNTSAQHAFNITGILAPDKPQYAPSAPPTPVTSGSTLERCEPNADLLETVLLETKSPTPAFEQAPPRNLSKYKVNKCRKERNSQICLKKGSHMPIKGVKGATGGFVFGNPNRTRRRPDEAERLAIASTRRRGACRRCKKLKTKCVFQEDAPYMCEGCSKPSIVKLPCFLEHLIDAQLFRPRASTGHPLETLNRSVYSLEDLDSRTGGTYLVQLTQGVGEIILPIHVAEFVPRSGDKTEQVWKDRDGTTKKIMMRPYCIANLEHAKLSMLEYISRSRDRYIKHLKGGNEITFAVIEEARKFAALHEDSTVRKALDLVAASRIIERDWHIDQGTAIIDVVSDPASPWYEKRPITPMMDCQLDQLVIQGFLQPLREDLLKELKENIDTARREKFFEIFLTIFILLANAEQLLAHSRRNAVRHGAPGRYNSPERAMMYFHACKMMIAHFHYACNHAMASSFDWRSPNAHEIAKLGTEQATFMNKIQVNARNEGRRLLDLRAGHNFETPSYWTHQMFFENWSPGLEKEEMEYIKVMPPTCA</sequence>
<proteinExistence type="predicted"/>
<protein>
    <recommendedName>
        <fullName evidence="2">Zn(2)-C6 fungal-type domain-containing protein</fullName>
    </recommendedName>
</protein>
<feature type="domain" description="Zn(2)-C6 fungal-type" evidence="2">
    <location>
        <begin position="207"/>
        <end position="243"/>
    </location>
</feature>
<reference evidence="3" key="1">
    <citation type="journal article" date="2020" name="Stud. Mycol.">
        <title>101 Dothideomycetes genomes: a test case for predicting lifestyles and emergence of pathogens.</title>
        <authorList>
            <person name="Haridas S."/>
            <person name="Albert R."/>
            <person name="Binder M."/>
            <person name="Bloem J."/>
            <person name="Labutti K."/>
            <person name="Salamov A."/>
            <person name="Andreopoulos B."/>
            <person name="Baker S."/>
            <person name="Barry K."/>
            <person name="Bills G."/>
            <person name="Bluhm B."/>
            <person name="Cannon C."/>
            <person name="Castanera R."/>
            <person name="Culley D."/>
            <person name="Daum C."/>
            <person name="Ezra D."/>
            <person name="Gonzalez J."/>
            <person name="Henrissat B."/>
            <person name="Kuo A."/>
            <person name="Liang C."/>
            <person name="Lipzen A."/>
            <person name="Lutzoni F."/>
            <person name="Magnuson J."/>
            <person name="Mondo S."/>
            <person name="Nolan M."/>
            <person name="Ohm R."/>
            <person name="Pangilinan J."/>
            <person name="Park H.-J."/>
            <person name="Ramirez L."/>
            <person name="Alfaro M."/>
            <person name="Sun H."/>
            <person name="Tritt A."/>
            <person name="Yoshinaga Y."/>
            <person name="Zwiers L.-H."/>
            <person name="Turgeon B."/>
            <person name="Goodwin S."/>
            <person name="Spatafora J."/>
            <person name="Crous P."/>
            <person name="Grigoriev I."/>
        </authorList>
    </citation>
    <scope>NUCLEOTIDE SEQUENCE</scope>
    <source>
        <strain evidence="3">CBS 133067</strain>
    </source>
</reference>
<dbReference type="AlphaFoldDB" id="A0A9P4IV60"/>
<dbReference type="EMBL" id="ML978121">
    <property type="protein sequence ID" value="KAF2104881.1"/>
    <property type="molecule type" value="Genomic_DNA"/>
</dbReference>
<keyword evidence="1" id="KW-0539">Nucleus</keyword>
<accession>A0A9P4IV60</accession>
<dbReference type="Proteomes" id="UP000799772">
    <property type="component" value="Unassembled WGS sequence"/>
</dbReference>
<keyword evidence="4" id="KW-1185">Reference proteome</keyword>